<evidence type="ECO:0000313" key="2">
    <source>
        <dbReference type="EMBL" id="KAH8037189.1"/>
    </source>
</evidence>
<accession>A0A9J6ESP0</accession>
<reference evidence="2" key="1">
    <citation type="journal article" date="2020" name="Cell">
        <title>Large-Scale Comparative Analyses of Tick Genomes Elucidate Their Genetic Diversity and Vector Capacities.</title>
        <authorList>
            <consortium name="Tick Genome and Microbiome Consortium (TIGMIC)"/>
            <person name="Jia N."/>
            <person name="Wang J."/>
            <person name="Shi W."/>
            <person name="Du L."/>
            <person name="Sun Y."/>
            <person name="Zhan W."/>
            <person name="Jiang J.F."/>
            <person name="Wang Q."/>
            <person name="Zhang B."/>
            <person name="Ji P."/>
            <person name="Bell-Sakyi L."/>
            <person name="Cui X.M."/>
            <person name="Yuan T.T."/>
            <person name="Jiang B.G."/>
            <person name="Yang W.F."/>
            <person name="Lam T.T."/>
            <person name="Chang Q.C."/>
            <person name="Ding S.J."/>
            <person name="Wang X.J."/>
            <person name="Zhu J.G."/>
            <person name="Ruan X.D."/>
            <person name="Zhao L."/>
            <person name="Wei J.T."/>
            <person name="Ye R.Z."/>
            <person name="Que T.C."/>
            <person name="Du C.H."/>
            <person name="Zhou Y.H."/>
            <person name="Cheng J.X."/>
            <person name="Dai P.F."/>
            <person name="Guo W.B."/>
            <person name="Han X.H."/>
            <person name="Huang E.J."/>
            <person name="Li L.F."/>
            <person name="Wei W."/>
            <person name="Gao Y.C."/>
            <person name="Liu J.Z."/>
            <person name="Shao H.Z."/>
            <person name="Wang X."/>
            <person name="Wang C.C."/>
            <person name="Yang T.C."/>
            <person name="Huo Q.B."/>
            <person name="Li W."/>
            <person name="Chen H.Y."/>
            <person name="Chen S.E."/>
            <person name="Zhou L.G."/>
            <person name="Ni X.B."/>
            <person name="Tian J.H."/>
            <person name="Sheng Y."/>
            <person name="Liu T."/>
            <person name="Pan Y.S."/>
            <person name="Xia L.Y."/>
            <person name="Li J."/>
            <person name="Zhao F."/>
            <person name="Cao W.C."/>
        </authorList>
    </citation>
    <scope>NUCLEOTIDE SEQUENCE</scope>
    <source>
        <strain evidence="2">Rmic-2018</strain>
    </source>
</reference>
<protein>
    <submittedName>
        <fullName evidence="2">Uncharacterized protein</fullName>
    </submittedName>
</protein>
<feature type="region of interest" description="Disordered" evidence="1">
    <location>
        <begin position="124"/>
        <end position="151"/>
    </location>
</feature>
<organism evidence="2 3">
    <name type="scientific">Rhipicephalus microplus</name>
    <name type="common">Cattle tick</name>
    <name type="synonym">Boophilus microplus</name>
    <dbReference type="NCBI Taxonomy" id="6941"/>
    <lineage>
        <taxon>Eukaryota</taxon>
        <taxon>Metazoa</taxon>
        <taxon>Ecdysozoa</taxon>
        <taxon>Arthropoda</taxon>
        <taxon>Chelicerata</taxon>
        <taxon>Arachnida</taxon>
        <taxon>Acari</taxon>
        <taxon>Parasitiformes</taxon>
        <taxon>Ixodida</taxon>
        <taxon>Ixodoidea</taxon>
        <taxon>Ixodidae</taxon>
        <taxon>Rhipicephalinae</taxon>
        <taxon>Rhipicephalus</taxon>
        <taxon>Boophilus</taxon>
    </lineage>
</organism>
<proteinExistence type="predicted"/>
<keyword evidence="3" id="KW-1185">Reference proteome</keyword>
<feature type="compositionally biased region" description="Low complexity" evidence="1">
    <location>
        <begin position="124"/>
        <end position="133"/>
    </location>
</feature>
<sequence length="151" mass="16825">MFSELCLALDADCIEDIRCTECASGSLLELSPITAKALQKPCFRCSELQTMRKNYEVLQARFISYFFWPAVLDTMDVAETVQVPSQKCKQSKRRYKLAKNRKPWVRRKWEERRQTKAAQVAAAAASAAAQGVDAPEEDGNSESPGTSATLA</sequence>
<dbReference type="AlphaFoldDB" id="A0A9J6ESP0"/>
<feature type="compositionally biased region" description="Polar residues" evidence="1">
    <location>
        <begin position="141"/>
        <end position="151"/>
    </location>
</feature>
<evidence type="ECO:0000256" key="1">
    <source>
        <dbReference type="SAM" id="MobiDB-lite"/>
    </source>
</evidence>
<comment type="caution">
    <text evidence="2">The sequence shown here is derived from an EMBL/GenBank/DDBJ whole genome shotgun (WGS) entry which is preliminary data.</text>
</comment>
<reference evidence="2" key="2">
    <citation type="submission" date="2021-09" db="EMBL/GenBank/DDBJ databases">
        <authorList>
            <person name="Jia N."/>
            <person name="Wang J."/>
            <person name="Shi W."/>
            <person name="Du L."/>
            <person name="Sun Y."/>
            <person name="Zhan W."/>
            <person name="Jiang J."/>
            <person name="Wang Q."/>
            <person name="Zhang B."/>
            <person name="Ji P."/>
            <person name="Sakyi L.B."/>
            <person name="Cui X."/>
            <person name="Yuan T."/>
            <person name="Jiang B."/>
            <person name="Yang W."/>
            <person name="Lam T.T.-Y."/>
            <person name="Chang Q."/>
            <person name="Ding S."/>
            <person name="Wang X."/>
            <person name="Zhu J."/>
            <person name="Ruan X."/>
            <person name="Zhao L."/>
            <person name="Wei J."/>
            <person name="Que T."/>
            <person name="Du C."/>
            <person name="Cheng J."/>
            <person name="Dai P."/>
            <person name="Han X."/>
            <person name="Huang E."/>
            <person name="Gao Y."/>
            <person name="Liu J."/>
            <person name="Shao H."/>
            <person name="Ye R."/>
            <person name="Li L."/>
            <person name="Wei W."/>
            <person name="Wang X."/>
            <person name="Wang C."/>
            <person name="Huo Q."/>
            <person name="Li W."/>
            <person name="Guo W."/>
            <person name="Chen H."/>
            <person name="Chen S."/>
            <person name="Zhou L."/>
            <person name="Zhou L."/>
            <person name="Ni X."/>
            <person name="Tian J."/>
            <person name="Zhou Y."/>
            <person name="Sheng Y."/>
            <person name="Liu T."/>
            <person name="Pan Y."/>
            <person name="Xia L."/>
            <person name="Li J."/>
            <person name="Zhao F."/>
            <person name="Cao W."/>
        </authorList>
    </citation>
    <scope>NUCLEOTIDE SEQUENCE</scope>
    <source>
        <strain evidence="2">Rmic-2018</strain>
        <tissue evidence="2">Larvae</tissue>
    </source>
</reference>
<dbReference type="EMBL" id="JABSTU010000002">
    <property type="protein sequence ID" value="KAH8037189.1"/>
    <property type="molecule type" value="Genomic_DNA"/>
</dbReference>
<name>A0A9J6ESP0_RHIMP</name>
<evidence type="ECO:0000313" key="3">
    <source>
        <dbReference type="Proteomes" id="UP000821866"/>
    </source>
</evidence>
<gene>
    <name evidence="2" type="ORF">HPB51_008881</name>
</gene>
<dbReference type="VEuPathDB" id="VectorBase:LOC119180354"/>
<dbReference type="Proteomes" id="UP000821866">
    <property type="component" value="Chromosome 10"/>
</dbReference>